<dbReference type="AlphaFoldDB" id="A0A212JTK1"/>
<accession>A0A212JTK1</accession>
<gene>
    <name evidence="1" type="ORF">KL86CLO1_11685</name>
</gene>
<organism evidence="1">
    <name type="scientific">uncultured Eubacteriales bacterium</name>
    <dbReference type="NCBI Taxonomy" id="172733"/>
    <lineage>
        <taxon>Bacteria</taxon>
        <taxon>Bacillati</taxon>
        <taxon>Bacillota</taxon>
        <taxon>Clostridia</taxon>
        <taxon>Eubacteriales</taxon>
        <taxon>environmental samples</taxon>
    </lineage>
</organism>
<proteinExistence type="predicted"/>
<sequence length="195" mass="20959">MYYYKLEKDGVLHGFLSASDTQPAPWVLISREEFIACGGIDPEPSTVPEPIEDVEALRPLKLSELSNAGNAAIVAGVDVTLPSTEETEHFALEETDQINLSTALTAVERGGAGYPYHANGQLCRMYPAADILMISQAAIQHKLYHTTYCNHLLVWARRAETVEELAGITYGAELPEDLATNMAAVLAAAGGIANA</sequence>
<protein>
    <submittedName>
        <fullName evidence="1">Uncharacterized protein</fullName>
    </submittedName>
</protein>
<dbReference type="EMBL" id="FLUN01000001">
    <property type="protein sequence ID" value="SBW02707.1"/>
    <property type="molecule type" value="Genomic_DNA"/>
</dbReference>
<name>A0A212JTK1_9FIRM</name>
<reference evidence="1" key="1">
    <citation type="submission" date="2016-04" db="EMBL/GenBank/DDBJ databases">
        <authorList>
            <person name="Evans L.H."/>
            <person name="Alamgir A."/>
            <person name="Owens N."/>
            <person name="Weber N.D."/>
            <person name="Virtaneva K."/>
            <person name="Barbian K."/>
            <person name="Babar A."/>
            <person name="Rosenke K."/>
        </authorList>
    </citation>
    <scope>NUCLEOTIDE SEQUENCE</scope>
    <source>
        <strain evidence="1">86</strain>
    </source>
</reference>
<evidence type="ECO:0000313" key="1">
    <source>
        <dbReference type="EMBL" id="SBW02707.1"/>
    </source>
</evidence>